<dbReference type="Proteomes" id="UP000184485">
    <property type="component" value="Unassembled WGS sequence"/>
</dbReference>
<dbReference type="SMART" id="SM00471">
    <property type="entry name" value="HDc"/>
    <property type="match status" value="1"/>
</dbReference>
<dbReference type="AlphaFoldDB" id="A0A1M5GP10"/>
<dbReference type="NCBIfam" id="NF002326">
    <property type="entry name" value="PRK01286.1-1"/>
    <property type="match status" value="1"/>
</dbReference>
<evidence type="ECO:0000313" key="5">
    <source>
        <dbReference type="EMBL" id="SHG05407.1"/>
    </source>
</evidence>
<dbReference type="PROSITE" id="PS51831">
    <property type="entry name" value="HD"/>
    <property type="match status" value="1"/>
</dbReference>
<proteinExistence type="inferred from homology"/>
<evidence type="ECO:0000256" key="1">
    <source>
        <dbReference type="ARBA" id="ARBA00022801"/>
    </source>
</evidence>
<dbReference type="InterPro" id="IPR006674">
    <property type="entry name" value="HD_domain"/>
</dbReference>
<keyword evidence="6" id="KW-1185">Reference proteome</keyword>
<dbReference type="Pfam" id="PF13286">
    <property type="entry name" value="HD_assoc"/>
    <property type="match status" value="1"/>
</dbReference>
<evidence type="ECO:0000259" key="4">
    <source>
        <dbReference type="PROSITE" id="PS51831"/>
    </source>
</evidence>
<dbReference type="PANTHER" id="PTHR11373">
    <property type="entry name" value="DEOXYNUCLEOSIDE TRIPHOSPHATE TRIPHOSPHOHYDROLASE"/>
    <property type="match status" value="1"/>
</dbReference>
<organism evidence="5 6">
    <name type="scientific">Kaistia soli DSM 19436</name>
    <dbReference type="NCBI Taxonomy" id="1122133"/>
    <lineage>
        <taxon>Bacteria</taxon>
        <taxon>Pseudomonadati</taxon>
        <taxon>Pseudomonadota</taxon>
        <taxon>Alphaproteobacteria</taxon>
        <taxon>Hyphomicrobiales</taxon>
        <taxon>Kaistiaceae</taxon>
        <taxon>Kaistia</taxon>
    </lineage>
</organism>
<dbReference type="Gene3D" id="1.10.3210.10">
    <property type="entry name" value="Hypothetical protein af1432"/>
    <property type="match status" value="1"/>
</dbReference>
<protein>
    <recommendedName>
        <fullName evidence="2">Deoxyguanosinetriphosphate triphosphohydrolase-like protein</fullName>
    </recommendedName>
</protein>
<dbReference type="RefSeq" id="WP_073055127.1">
    <property type="nucleotide sequence ID" value="NZ_FQUP01000003.1"/>
</dbReference>
<evidence type="ECO:0000256" key="3">
    <source>
        <dbReference type="SAM" id="MobiDB-lite"/>
    </source>
</evidence>
<dbReference type="NCBIfam" id="TIGR01353">
    <property type="entry name" value="dGTP_triPase"/>
    <property type="match status" value="1"/>
</dbReference>
<accession>A0A1M5GP10</accession>
<dbReference type="EMBL" id="FQUP01000003">
    <property type="protein sequence ID" value="SHG05407.1"/>
    <property type="molecule type" value="Genomic_DNA"/>
</dbReference>
<dbReference type="InterPro" id="IPR050135">
    <property type="entry name" value="dGTPase-like"/>
</dbReference>
<dbReference type="SUPFAM" id="SSF109604">
    <property type="entry name" value="HD-domain/PDEase-like"/>
    <property type="match status" value="1"/>
</dbReference>
<dbReference type="InterPro" id="IPR026875">
    <property type="entry name" value="PHydrolase_assoc_dom"/>
</dbReference>
<dbReference type="GO" id="GO:0006203">
    <property type="term" value="P:dGTP catabolic process"/>
    <property type="evidence" value="ECO:0007669"/>
    <property type="project" value="TreeGrafter"/>
</dbReference>
<dbReference type="OrthoDB" id="9803619at2"/>
<dbReference type="GO" id="GO:0008832">
    <property type="term" value="F:dGTPase activity"/>
    <property type="evidence" value="ECO:0007669"/>
    <property type="project" value="TreeGrafter"/>
</dbReference>
<name>A0A1M5GP10_9HYPH</name>
<sequence length="403" mass="44624">MQHEFDGLIGFGGAARAPFAADPTASRGRLHPEPASPTRTPFQRDRDRIIHSTAFRRLNNKTQVFLYDEGDHFRTRLTHTIEVAQIARALARALRLDEDLAEAVALSHDLGHTPFGHAGERALDRVMSPYGGFDHNAQSLRVVTKLERRYPDFDGLNLAFETLEGLVKHNGPLLAPGADAATLPAAIRAYSAEQDLELATFASAEAQAAAIADDIAYDAHDIDDGLRAGLLSVDGLREVPFLAEIMAAIERAHPGVTGPRLINEIVRRVITRMIEDVIGESLRRIVAADPRSISGVRCLGRPLIGFSEEMAAADRAVKAYLKQNVYRHDRVMAVMRSAEAVLERLFERYFSDAAALPDEWRPSPDDADPARRARRIADFLAGMTDRYALREHKRLFDAWPDLG</sequence>
<dbReference type="HAMAP" id="MF_01212">
    <property type="entry name" value="dGTPase_type2"/>
    <property type="match status" value="1"/>
</dbReference>
<gene>
    <name evidence="5" type="ORF">SAMN02745157_3472</name>
</gene>
<feature type="domain" description="HD" evidence="4">
    <location>
        <begin position="76"/>
        <end position="218"/>
    </location>
</feature>
<evidence type="ECO:0000256" key="2">
    <source>
        <dbReference type="HAMAP-Rule" id="MF_01212"/>
    </source>
</evidence>
<dbReference type="InterPro" id="IPR023023">
    <property type="entry name" value="dNTPase_2"/>
</dbReference>
<dbReference type="PANTHER" id="PTHR11373:SF43">
    <property type="entry name" value="DEOXYGUANOSINETRIPHOSPHATE TRIPHOSPHOHYDROLASE-LIKE PROTEIN"/>
    <property type="match status" value="1"/>
</dbReference>
<dbReference type="Pfam" id="PF01966">
    <property type="entry name" value="HD"/>
    <property type="match status" value="1"/>
</dbReference>
<evidence type="ECO:0000313" key="6">
    <source>
        <dbReference type="Proteomes" id="UP000184485"/>
    </source>
</evidence>
<dbReference type="CDD" id="cd00077">
    <property type="entry name" value="HDc"/>
    <property type="match status" value="1"/>
</dbReference>
<keyword evidence="1 2" id="KW-0378">Hydrolase</keyword>
<dbReference type="InterPro" id="IPR003607">
    <property type="entry name" value="HD/PDEase_dom"/>
</dbReference>
<dbReference type="STRING" id="1122133.SAMN02745157_3472"/>
<reference evidence="5 6" key="1">
    <citation type="submission" date="2016-11" db="EMBL/GenBank/DDBJ databases">
        <authorList>
            <person name="Jaros S."/>
            <person name="Januszkiewicz K."/>
            <person name="Wedrychowicz H."/>
        </authorList>
    </citation>
    <scope>NUCLEOTIDE SEQUENCE [LARGE SCALE GENOMIC DNA]</scope>
    <source>
        <strain evidence="5 6">DSM 19436</strain>
    </source>
</reference>
<dbReference type="InterPro" id="IPR006261">
    <property type="entry name" value="dGTPase"/>
</dbReference>
<feature type="region of interest" description="Disordered" evidence="3">
    <location>
        <begin position="23"/>
        <end position="46"/>
    </location>
</feature>
<comment type="similarity">
    <text evidence="2">Belongs to the dGTPase family. Type 2 subfamily.</text>
</comment>
<dbReference type="NCBIfam" id="NF002328">
    <property type="entry name" value="PRK01286.1-3"/>
    <property type="match status" value="1"/>
</dbReference>